<protein>
    <submittedName>
        <fullName evidence="1">Uncharacterized protein</fullName>
    </submittedName>
</protein>
<keyword evidence="2" id="KW-1185">Reference proteome</keyword>
<organism evidence="1 2">
    <name type="scientific">Dermatophagoides farinae</name>
    <name type="common">American house dust mite</name>
    <dbReference type="NCBI Taxonomy" id="6954"/>
    <lineage>
        <taxon>Eukaryota</taxon>
        <taxon>Metazoa</taxon>
        <taxon>Ecdysozoa</taxon>
        <taxon>Arthropoda</taxon>
        <taxon>Chelicerata</taxon>
        <taxon>Arachnida</taxon>
        <taxon>Acari</taxon>
        <taxon>Acariformes</taxon>
        <taxon>Sarcoptiformes</taxon>
        <taxon>Astigmata</taxon>
        <taxon>Psoroptidia</taxon>
        <taxon>Analgoidea</taxon>
        <taxon>Pyroglyphidae</taxon>
        <taxon>Dermatophagoidinae</taxon>
        <taxon>Dermatophagoides</taxon>
    </lineage>
</organism>
<proteinExistence type="predicted"/>
<dbReference type="AlphaFoldDB" id="A0A922IFF3"/>
<reference evidence="1" key="1">
    <citation type="submission" date="2013-05" db="EMBL/GenBank/DDBJ databases">
        <authorList>
            <person name="Yim A.K.Y."/>
            <person name="Chan T.F."/>
            <person name="Ji K.M."/>
            <person name="Liu X.Y."/>
            <person name="Zhou J.W."/>
            <person name="Li R.Q."/>
            <person name="Yang K.Y."/>
            <person name="Li J."/>
            <person name="Li M."/>
            <person name="Law P.T.W."/>
            <person name="Wu Y.L."/>
            <person name="Cai Z.L."/>
            <person name="Qin H."/>
            <person name="Bao Y."/>
            <person name="Leung R.K.K."/>
            <person name="Ng P.K.S."/>
            <person name="Zou J."/>
            <person name="Zhong X.J."/>
            <person name="Ran P.X."/>
            <person name="Zhong N.S."/>
            <person name="Liu Z.G."/>
            <person name="Tsui S.K.W."/>
        </authorList>
    </citation>
    <scope>NUCLEOTIDE SEQUENCE</scope>
    <source>
        <strain evidence="1">Derf</strain>
        <tissue evidence="1">Whole organism</tissue>
    </source>
</reference>
<sequence>MYQTNKMQWSIPFKLTESFEKKFVVKCYDVYLCFCIQPKCIDCLVDLTDDDSSPNRSTIIH</sequence>
<accession>A0A922IFF3</accession>
<gene>
    <name evidence="1" type="ORF">DERF_003064</name>
</gene>
<comment type="caution">
    <text evidence="1">The sequence shown here is derived from an EMBL/GenBank/DDBJ whole genome shotgun (WGS) entry which is preliminary data.</text>
</comment>
<dbReference type="EMBL" id="ASGP02000001">
    <property type="protein sequence ID" value="KAH9529170.1"/>
    <property type="molecule type" value="Genomic_DNA"/>
</dbReference>
<feature type="non-terminal residue" evidence="1">
    <location>
        <position position="1"/>
    </location>
</feature>
<dbReference type="Proteomes" id="UP000790347">
    <property type="component" value="Unassembled WGS sequence"/>
</dbReference>
<evidence type="ECO:0000313" key="1">
    <source>
        <dbReference type="EMBL" id="KAH9529170.1"/>
    </source>
</evidence>
<name>A0A922IFF3_DERFA</name>
<reference evidence="1" key="2">
    <citation type="journal article" date="2022" name="Res Sq">
        <title>Comparative Genomics Reveals Insights into the Divergent Evolution of Astigmatic Mites and Household Pest Adaptations.</title>
        <authorList>
            <person name="Xiong Q."/>
            <person name="Wan A.T.-Y."/>
            <person name="Liu X.-Y."/>
            <person name="Fung C.S.-H."/>
            <person name="Xiao X."/>
            <person name="Malainual N."/>
            <person name="Hou J."/>
            <person name="Wang L."/>
            <person name="Wang M."/>
            <person name="Yang K."/>
            <person name="Cui Y."/>
            <person name="Leung E."/>
            <person name="Nong W."/>
            <person name="Shin S.-K."/>
            <person name="Au S."/>
            <person name="Jeong K.Y."/>
            <person name="Chew F.T."/>
            <person name="Hui J."/>
            <person name="Leung T.F."/>
            <person name="Tungtrongchitr A."/>
            <person name="Zhong N."/>
            <person name="Liu Z."/>
            <person name="Tsui S."/>
        </authorList>
    </citation>
    <scope>NUCLEOTIDE SEQUENCE</scope>
    <source>
        <strain evidence="1">Derf</strain>
        <tissue evidence="1">Whole organism</tissue>
    </source>
</reference>
<evidence type="ECO:0000313" key="2">
    <source>
        <dbReference type="Proteomes" id="UP000790347"/>
    </source>
</evidence>